<dbReference type="SMART" id="SM00255">
    <property type="entry name" value="TIR"/>
    <property type="match status" value="1"/>
</dbReference>
<evidence type="ECO:0000256" key="4">
    <source>
        <dbReference type="ARBA" id="ARBA00022614"/>
    </source>
</evidence>
<dbReference type="GO" id="GO:0045087">
    <property type="term" value="P:innate immune response"/>
    <property type="evidence" value="ECO:0007669"/>
    <property type="project" value="UniProtKB-KW"/>
</dbReference>
<keyword evidence="17" id="KW-1185">Reference proteome</keyword>
<keyword evidence="8" id="KW-0391">Immunity</keyword>
<keyword evidence="4" id="KW-0433">Leucine-rich repeat</keyword>
<dbReference type="SMART" id="SM00369">
    <property type="entry name" value="LRR_TYP"/>
    <property type="match status" value="12"/>
</dbReference>
<keyword evidence="11" id="KW-0675">Receptor</keyword>
<gene>
    <name evidence="16" type="primary">LOC115561473</name>
</gene>
<dbReference type="Gene3D" id="3.40.50.10140">
    <property type="entry name" value="Toll/interleukin-1 receptor homology (TIR) domain"/>
    <property type="match status" value="1"/>
</dbReference>
<dbReference type="SUPFAM" id="SSF52058">
    <property type="entry name" value="L domain-like"/>
    <property type="match status" value="3"/>
</dbReference>
<dbReference type="InterPro" id="IPR032675">
    <property type="entry name" value="LRR_dom_sf"/>
</dbReference>
<comment type="subcellular location">
    <subcellularLocation>
        <location evidence="1">Membrane</location>
        <topology evidence="1">Single-pass membrane protein</topology>
    </subcellularLocation>
</comment>
<dbReference type="Pfam" id="PF13855">
    <property type="entry name" value="LRR_8"/>
    <property type="match status" value="4"/>
</dbReference>
<organism evidence="16 17">
    <name type="scientific">Gadus morhua</name>
    <name type="common">Atlantic cod</name>
    <dbReference type="NCBI Taxonomy" id="8049"/>
    <lineage>
        <taxon>Eukaryota</taxon>
        <taxon>Metazoa</taxon>
        <taxon>Chordata</taxon>
        <taxon>Craniata</taxon>
        <taxon>Vertebrata</taxon>
        <taxon>Euteleostomi</taxon>
        <taxon>Actinopterygii</taxon>
        <taxon>Neopterygii</taxon>
        <taxon>Teleostei</taxon>
        <taxon>Neoteleostei</taxon>
        <taxon>Acanthomorphata</taxon>
        <taxon>Zeiogadaria</taxon>
        <taxon>Gadariae</taxon>
        <taxon>Gadiformes</taxon>
        <taxon>Gadoidei</taxon>
        <taxon>Gadidae</taxon>
        <taxon>Gadus</taxon>
    </lineage>
</organism>
<keyword evidence="3" id="KW-0399">Innate immunity</keyword>
<dbReference type="Proteomes" id="UP000694546">
    <property type="component" value="Chromosome 16"/>
</dbReference>
<evidence type="ECO:0000256" key="2">
    <source>
        <dbReference type="ARBA" id="ARBA00009634"/>
    </source>
</evidence>
<dbReference type="GO" id="GO:0006954">
    <property type="term" value="P:inflammatory response"/>
    <property type="evidence" value="ECO:0007669"/>
    <property type="project" value="UniProtKB-KW"/>
</dbReference>
<keyword evidence="10" id="KW-0472">Membrane</keyword>
<keyword evidence="7" id="KW-0677">Repeat</keyword>
<keyword evidence="13" id="KW-0395">Inflammatory response</keyword>
<evidence type="ECO:0000256" key="5">
    <source>
        <dbReference type="ARBA" id="ARBA00022692"/>
    </source>
</evidence>
<dbReference type="GO" id="GO:0005886">
    <property type="term" value="C:plasma membrane"/>
    <property type="evidence" value="ECO:0007669"/>
    <property type="project" value="TreeGrafter"/>
</dbReference>
<evidence type="ECO:0000256" key="9">
    <source>
        <dbReference type="ARBA" id="ARBA00022989"/>
    </source>
</evidence>
<proteinExistence type="inferred from homology"/>
<evidence type="ECO:0000313" key="17">
    <source>
        <dbReference type="Proteomes" id="UP000694546"/>
    </source>
</evidence>
<feature type="chain" id="PRO_5045038563" evidence="14">
    <location>
        <begin position="32"/>
        <end position="936"/>
    </location>
</feature>
<evidence type="ECO:0000256" key="7">
    <source>
        <dbReference type="ARBA" id="ARBA00022737"/>
    </source>
</evidence>
<accession>A0A8C5CZT2</accession>
<keyword evidence="6 14" id="KW-0732">Signal</keyword>
<dbReference type="PRINTS" id="PR00019">
    <property type="entry name" value="LEURICHRPT"/>
</dbReference>
<dbReference type="SUPFAM" id="SSF52200">
    <property type="entry name" value="Toll/Interleukin receptor TIR domain"/>
    <property type="match status" value="1"/>
</dbReference>
<sequence>MAREGYWCPWFPQYLSLLLLSSMLHFNPSLAYSIPNCIVLFSGHTGAGISIDCSYHQITSVPAGLPQGLVWLNVGENRIQKVSKHDFRYFSNLTVLHIHQNHIAHIEYSSLVHLIELRELYMQDNKLTKLPKHLFHGMLKLSVLDLSRNKILLISPSAFELTSSLRTVKLEVNQLNKITNILPIFQLPHIQEIHIGGNNFSSFESKHLPHNMSSPVRLLNLSSNPLEVLSITTNYFKDLEVIDLSSCGKDVMHVDLPDPSSLKSITHVHFHNTTVSFEGISEILESVESLSYLQFSNMERWINSSLLKTACRTLSLRTLDLHLNSLGSDCELPQCGQLNELDLSNNKISNLSSQSVLTMKRLRRLGLRGNVLQKVPVVVNSLSSLEILDLGFNDILELGCSDFVNLTSLKELYLQYNYIRKLKRCVFQNQNVLKILSINSNMLLELGGVFETRLQKLQFLDMTRNEIPNFPNGSFKGLESLQHLYMDKLYTTVNVFDGLHNLRSLSVYLPFEMIRFKGLHELRNLTIYMDVPEGFNGTYANNYKGLMELPSVRNITIICKSFHFEFPLYIPSYYLHKMRHLEHFTAVNFYIEEPHLDTFMYAHNLKSLSIRASFLTGMSPEHFQAMSNLEVLDLSENALRTLDFLEANLTSLRCLIVSQNELTVLNESVFQSLPALTYLDLSDNPLTCDCSNAGFLLWALSSEQTQLTRGYNQPCTYPLSEKRTMLLDFDVRSCWMDSNFLCFISTSSIVLFTLLASFSYHFLRWQLVYAYYLFMALLYDMRERKKNEQHRYDAFISYNVKDEEWVHREMLPALEDERGWKICLHHRDFQPGKPIIENITEAIYSSRKTICVISRPYLESEWCSREIQMASFRLFDENKDVLILLFMEDLLDHQLSPYYRMRKMVKKSTYLSWPKAGQNTDVFWQNVHRALEKGQP</sequence>
<feature type="domain" description="TIR" evidence="15">
    <location>
        <begin position="790"/>
        <end position="931"/>
    </location>
</feature>
<dbReference type="GO" id="GO:0038023">
    <property type="term" value="F:signaling receptor activity"/>
    <property type="evidence" value="ECO:0007669"/>
    <property type="project" value="TreeGrafter"/>
</dbReference>
<dbReference type="InterPro" id="IPR000157">
    <property type="entry name" value="TIR_dom"/>
</dbReference>
<dbReference type="Ensembl" id="ENSGMOT00000061108.1">
    <property type="protein sequence ID" value="ENSGMOP00000068683.1"/>
    <property type="gene ID" value="ENSGMOG00000023851.1"/>
</dbReference>
<dbReference type="PANTHER" id="PTHR24365:SF522">
    <property type="entry name" value="LOW QUALITY PROTEIN: TOLL-LIKE RECEPTOR 13-RELATED"/>
    <property type="match status" value="1"/>
</dbReference>
<dbReference type="InterPro" id="IPR001611">
    <property type="entry name" value="Leu-rich_rpt"/>
</dbReference>
<evidence type="ECO:0000256" key="10">
    <source>
        <dbReference type="ARBA" id="ARBA00023136"/>
    </source>
</evidence>
<dbReference type="SMART" id="SM00365">
    <property type="entry name" value="LRR_SD22"/>
    <property type="match status" value="8"/>
</dbReference>
<name>A0A8C5CZT2_GADMO</name>
<evidence type="ECO:0000256" key="8">
    <source>
        <dbReference type="ARBA" id="ARBA00022859"/>
    </source>
</evidence>
<evidence type="ECO:0000256" key="3">
    <source>
        <dbReference type="ARBA" id="ARBA00022588"/>
    </source>
</evidence>
<keyword evidence="12" id="KW-0325">Glycoprotein</keyword>
<evidence type="ECO:0000259" key="15">
    <source>
        <dbReference type="PROSITE" id="PS50104"/>
    </source>
</evidence>
<dbReference type="GeneID" id="115561473"/>
<feature type="signal peptide" evidence="14">
    <location>
        <begin position="1"/>
        <end position="31"/>
    </location>
</feature>
<reference evidence="16" key="2">
    <citation type="submission" date="2025-09" db="UniProtKB">
        <authorList>
            <consortium name="Ensembl"/>
        </authorList>
    </citation>
    <scope>IDENTIFICATION</scope>
</reference>
<dbReference type="OMA" id="FQFNQKL"/>
<evidence type="ECO:0000313" key="16">
    <source>
        <dbReference type="Ensembl" id="ENSGMOP00000068683.1"/>
    </source>
</evidence>
<evidence type="ECO:0000256" key="13">
    <source>
        <dbReference type="ARBA" id="ARBA00023198"/>
    </source>
</evidence>
<dbReference type="Gene3D" id="3.80.10.10">
    <property type="entry name" value="Ribonuclease Inhibitor"/>
    <property type="match status" value="4"/>
</dbReference>
<dbReference type="PROSITE" id="PS51450">
    <property type="entry name" value="LRR"/>
    <property type="match status" value="3"/>
</dbReference>
<dbReference type="Pfam" id="PF01582">
    <property type="entry name" value="TIR"/>
    <property type="match status" value="1"/>
</dbReference>
<dbReference type="InterPro" id="IPR003591">
    <property type="entry name" value="Leu-rich_rpt_typical-subtyp"/>
</dbReference>
<dbReference type="PRINTS" id="PR01537">
    <property type="entry name" value="INTRLKN1R1F"/>
</dbReference>
<evidence type="ECO:0000256" key="1">
    <source>
        <dbReference type="ARBA" id="ARBA00004167"/>
    </source>
</evidence>
<dbReference type="GeneTree" id="ENSGT00940000163999"/>
<keyword evidence="5" id="KW-0812">Transmembrane</keyword>
<dbReference type="InterPro" id="IPR035897">
    <property type="entry name" value="Toll_tir_struct_dom_sf"/>
</dbReference>
<dbReference type="AlphaFoldDB" id="A0A8C5CZT2"/>
<evidence type="ECO:0000256" key="12">
    <source>
        <dbReference type="ARBA" id="ARBA00023180"/>
    </source>
</evidence>
<keyword evidence="9" id="KW-1133">Transmembrane helix</keyword>
<evidence type="ECO:0000256" key="14">
    <source>
        <dbReference type="SAM" id="SignalP"/>
    </source>
</evidence>
<dbReference type="PANTHER" id="PTHR24365">
    <property type="entry name" value="TOLL-LIKE RECEPTOR"/>
    <property type="match status" value="1"/>
</dbReference>
<reference evidence="16" key="1">
    <citation type="submission" date="2025-08" db="UniProtKB">
        <authorList>
            <consortium name="Ensembl"/>
        </authorList>
    </citation>
    <scope>IDENTIFICATION</scope>
</reference>
<dbReference type="PROSITE" id="PS50104">
    <property type="entry name" value="TIR"/>
    <property type="match status" value="1"/>
</dbReference>
<protein>
    <submittedName>
        <fullName evidence="16">Toll-like receptor 13</fullName>
    </submittedName>
</protein>
<comment type="similarity">
    <text evidence="2">Belongs to the Toll-like receptor family.</text>
</comment>
<dbReference type="RefSeq" id="XP_030237431.1">
    <property type="nucleotide sequence ID" value="XM_030381571.1"/>
</dbReference>
<evidence type="ECO:0000256" key="11">
    <source>
        <dbReference type="ARBA" id="ARBA00023170"/>
    </source>
</evidence>
<dbReference type="OrthoDB" id="1421090at2759"/>
<evidence type="ECO:0000256" key="6">
    <source>
        <dbReference type="ARBA" id="ARBA00022729"/>
    </source>
</evidence>
<dbReference type="GO" id="GO:0002224">
    <property type="term" value="P:toll-like receptor signaling pathway"/>
    <property type="evidence" value="ECO:0007669"/>
    <property type="project" value="TreeGrafter"/>
</dbReference>
<dbReference type="SMART" id="SM00364">
    <property type="entry name" value="LRR_BAC"/>
    <property type="match status" value="5"/>
</dbReference>